<evidence type="ECO:0000313" key="1">
    <source>
        <dbReference type="EMBL" id="QUC11237.1"/>
    </source>
</evidence>
<dbReference type="RefSeq" id="WP_014847996.1">
    <property type="nucleotide sequence ID" value="NZ_CAJZDL010000056.1"/>
</dbReference>
<protein>
    <submittedName>
        <fullName evidence="1">Peptidoglycan-binding protein</fullName>
    </submittedName>
</protein>
<name>A0A3N4CYE0_9ACTN</name>
<keyword evidence="3" id="KW-1185">Reference proteome</keyword>
<proteinExistence type="predicted"/>
<organism evidence="2 3">
    <name type="scientific">Arachnia propionica</name>
    <dbReference type="NCBI Taxonomy" id="1750"/>
    <lineage>
        <taxon>Bacteria</taxon>
        <taxon>Bacillati</taxon>
        <taxon>Actinomycetota</taxon>
        <taxon>Actinomycetes</taxon>
        <taxon>Propionibacteriales</taxon>
        <taxon>Propionibacteriaceae</taxon>
        <taxon>Arachnia</taxon>
    </lineage>
</organism>
<dbReference type="OrthoDB" id="9815928at2"/>
<dbReference type="AlphaFoldDB" id="A0A3N4CYE0"/>
<reference evidence="2 3" key="1">
    <citation type="submission" date="2018-12" db="EMBL/GenBank/DDBJ databases">
        <authorList>
            <consortium name="Pathogen Informatics"/>
        </authorList>
    </citation>
    <scope>NUCLEOTIDE SEQUENCE [LARGE SCALE GENOMIC DNA]</scope>
    <source>
        <strain evidence="2 3">NCTC12967</strain>
    </source>
</reference>
<gene>
    <name evidence="1" type="ORF">J5A53_00570</name>
    <name evidence="2" type="ORF">NCTC12967_02987</name>
</gene>
<evidence type="ECO:0000313" key="2">
    <source>
        <dbReference type="EMBL" id="VEH71661.1"/>
    </source>
</evidence>
<dbReference type="GeneID" id="64408387"/>
<dbReference type="EMBL" id="CP072385">
    <property type="protein sequence ID" value="QUC11237.1"/>
    <property type="molecule type" value="Genomic_DNA"/>
</dbReference>
<dbReference type="EMBL" id="LR134406">
    <property type="protein sequence ID" value="VEH71661.1"/>
    <property type="molecule type" value="Genomic_DNA"/>
</dbReference>
<dbReference type="PROSITE" id="PS51318">
    <property type="entry name" value="TAT"/>
    <property type="match status" value="1"/>
</dbReference>
<evidence type="ECO:0000313" key="3">
    <source>
        <dbReference type="Proteomes" id="UP000273044"/>
    </source>
</evidence>
<dbReference type="Proteomes" id="UP000677180">
    <property type="component" value="Chromosome"/>
</dbReference>
<dbReference type="Proteomes" id="UP000273044">
    <property type="component" value="Chromosome"/>
</dbReference>
<reference evidence="1" key="2">
    <citation type="submission" date="2021-03" db="EMBL/GenBank/DDBJ databases">
        <title>Human Oral Microbial Genomes.</title>
        <authorList>
            <person name="Johnston C.D."/>
            <person name="Chen T."/>
            <person name="Dewhirst F.E."/>
        </authorList>
    </citation>
    <scope>NUCLEOTIDE SEQUENCE</scope>
    <source>
        <strain evidence="1">F0714</strain>
    </source>
</reference>
<sequence>MTMEKPGMSRRHLLRTAAVGVPAMGALSAVNLFGAPAAKAIDLEVDGYWGSATTSALQEVLGTPVDGIVSSQNESWRKYNPALTSGWEWVPGEMATGSTVIAALQSRIGANSDGLLGQSTIRLLQRWVGAPVSGFFDNPRRDRRGNEPSNGVYELQLRLQKGTI</sequence>
<accession>A0A3N4CYE0</accession>
<dbReference type="InterPro" id="IPR006311">
    <property type="entry name" value="TAT_signal"/>
</dbReference>